<evidence type="ECO:0000256" key="6">
    <source>
        <dbReference type="ARBA" id="ARBA00023136"/>
    </source>
</evidence>
<organism evidence="12 13">
    <name type="scientific">Agaribacillus aureus</name>
    <dbReference type="NCBI Taxonomy" id="3051825"/>
    <lineage>
        <taxon>Bacteria</taxon>
        <taxon>Pseudomonadati</taxon>
        <taxon>Bacteroidota</taxon>
        <taxon>Cytophagia</taxon>
        <taxon>Cytophagales</taxon>
        <taxon>Splendidivirgaceae</taxon>
        <taxon>Agaribacillus</taxon>
    </lineage>
</organism>
<evidence type="ECO:0000259" key="10">
    <source>
        <dbReference type="Pfam" id="PF00593"/>
    </source>
</evidence>
<evidence type="ECO:0000256" key="5">
    <source>
        <dbReference type="ARBA" id="ARBA00023077"/>
    </source>
</evidence>
<dbReference type="Pfam" id="PF07715">
    <property type="entry name" value="Plug"/>
    <property type="match status" value="1"/>
</dbReference>
<gene>
    <name evidence="12" type="ORF">QQ020_15130</name>
</gene>
<dbReference type="InterPro" id="IPR000531">
    <property type="entry name" value="Beta-barrel_TonB"/>
</dbReference>
<keyword evidence="12" id="KW-0675">Receptor</keyword>
<dbReference type="EMBL" id="JAUJEB010000003">
    <property type="protein sequence ID" value="MDN5213402.1"/>
    <property type="molecule type" value="Genomic_DNA"/>
</dbReference>
<comment type="similarity">
    <text evidence="8 9">Belongs to the TonB-dependent receptor family.</text>
</comment>
<feature type="domain" description="TonB-dependent receptor-like beta-barrel" evidence="10">
    <location>
        <begin position="585"/>
        <end position="1115"/>
    </location>
</feature>
<dbReference type="InterPro" id="IPR008969">
    <property type="entry name" value="CarboxyPept-like_regulatory"/>
</dbReference>
<proteinExistence type="inferred from homology"/>
<dbReference type="Pfam" id="PF13715">
    <property type="entry name" value="CarbopepD_reg_2"/>
    <property type="match status" value="1"/>
</dbReference>
<evidence type="ECO:0000256" key="3">
    <source>
        <dbReference type="ARBA" id="ARBA00022452"/>
    </source>
</evidence>
<dbReference type="InterPro" id="IPR023996">
    <property type="entry name" value="TonB-dep_OMP_SusC/RagA"/>
</dbReference>
<dbReference type="Gene3D" id="2.60.40.1120">
    <property type="entry name" value="Carboxypeptidase-like, regulatory domain"/>
    <property type="match status" value="1"/>
</dbReference>
<protein>
    <submittedName>
        <fullName evidence="12">TonB-dependent receptor</fullName>
    </submittedName>
</protein>
<feature type="domain" description="TonB-dependent receptor plug" evidence="11">
    <location>
        <begin position="228"/>
        <end position="336"/>
    </location>
</feature>
<sequence length="1157" mass="127490">MKKILLKTALGITMHFLATTILLFLSSAMLIANNSDAQNIKEVEISLGLKNASLVEAFQAIENQTNFKFMYQKNIKSSPQKVTVEVRSKSVAHVLKLIAQQTGLTFKQINNTLSVKKAAGKSSKKMSSDALPDKEISGKVINQETSEPLIGATVTVKKYPTIGTVTDVAGNFKLKVPDDAEALIFSFIGFTSREVSLGDKTVFEIALENDLSTLSEVLVVGYGTGKRTEVNGAISKVSEEEVSKYATANFEQAILGTMAGIQISQNGRNPGEDSQISIRGISTLTAGVNPLIVVDGVPLTEGSSLSSINTQDIESISVLKDASSAAIYGSRASNGVIMITTKKGEQGKIKVNFDAFAGVQSRTDELELVNAYDAAQFFTEARDNGYVSRDPENRSIADDRDTRVANGANKRELRLGYTQPYLDGVQGLTDYDWLDGVYRNAHFNNYYVSVSGGHQQTNYFVSFGYLDQEGMVIGTGMDRYTSNIRLNTVFTDNLKFGINLNTSYADLDVTDDNGWNNLPPDPGSSFYLMYPFFNPYNEDGSFAISAQIRANTPEDGSLSENTIAMTTLTKNTESRFRTFGSTFLEYEPVKGLRFKTSVGADFRSNFYDYYQPSTFGRYRTDVVNNQSNSTETKIRIENYLIENTVNYGRQVSNHGFKFLLGQSYQQEKFTSTEVAATGIIDDNLDNISAGSNFTVDADRFKWTQLSYFGRLQYDYKGKYFVTAALRRDGSSRFGANSKWGTFSAFSAGWLISDEPFFPLSNIFNHAKLRVSWGQTGNNQIGSYSSQALVNEDNYTINGQLLSGFSTTTSPNPDLSWETNTSTNIGIDFGLLENKIFISAEYYTARTEDLLLQVPVPQQSGFDISLQNIGELKNKGFEFELRGKGFKLGDLLLGFNTNLTSNVNEVLALGVDQDQIIASSGGSTYLTKIGEPIAQFYGWDIIGVYKTQEDIDSTPHLSGTLVGDYKVRDADGDGDVDSDDRIPLGTYNPDFTYALGVNMAYKSFDLSLSFTGVEGRKVYDHLTARGLEVGEGFTTASQYYFDNYYHPERNPDGFFAAPNLGNFSSARRNTRMSSITVSDGDYFRLRNIQIGYTFPKSMLKTVGISKLRVYATANNLFTITKYRGLNSEGIRPGTLTNGYARSAGSIPRLIAGGLNVTF</sequence>
<comment type="caution">
    <text evidence="12">The sequence shown here is derived from an EMBL/GenBank/DDBJ whole genome shotgun (WGS) entry which is preliminary data.</text>
</comment>
<evidence type="ECO:0000259" key="11">
    <source>
        <dbReference type="Pfam" id="PF07715"/>
    </source>
</evidence>
<dbReference type="SUPFAM" id="SSF56935">
    <property type="entry name" value="Porins"/>
    <property type="match status" value="1"/>
</dbReference>
<dbReference type="InterPro" id="IPR023997">
    <property type="entry name" value="TonB-dep_OMP_SusC/RagA_CS"/>
</dbReference>
<keyword evidence="7 8" id="KW-0998">Cell outer membrane</keyword>
<name>A0ABT8L6N0_9BACT</name>
<dbReference type="Proteomes" id="UP001172083">
    <property type="component" value="Unassembled WGS sequence"/>
</dbReference>
<evidence type="ECO:0000256" key="4">
    <source>
        <dbReference type="ARBA" id="ARBA00022692"/>
    </source>
</evidence>
<keyword evidence="3 8" id="KW-1134">Transmembrane beta strand</keyword>
<evidence type="ECO:0000256" key="1">
    <source>
        <dbReference type="ARBA" id="ARBA00004571"/>
    </source>
</evidence>
<evidence type="ECO:0000313" key="12">
    <source>
        <dbReference type="EMBL" id="MDN5213402.1"/>
    </source>
</evidence>
<keyword evidence="13" id="KW-1185">Reference proteome</keyword>
<dbReference type="PROSITE" id="PS52016">
    <property type="entry name" value="TONB_DEPENDENT_REC_3"/>
    <property type="match status" value="1"/>
</dbReference>
<evidence type="ECO:0000256" key="2">
    <source>
        <dbReference type="ARBA" id="ARBA00022448"/>
    </source>
</evidence>
<evidence type="ECO:0000313" key="13">
    <source>
        <dbReference type="Proteomes" id="UP001172083"/>
    </source>
</evidence>
<dbReference type="SUPFAM" id="SSF49464">
    <property type="entry name" value="Carboxypeptidase regulatory domain-like"/>
    <property type="match status" value="1"/>
</dbReference>
<keyword evidence="4 8" id="KW-0812">Transmembrane</keyword>
<dbReference type="Gene3D" id="2.170.130.10">
    <property type="entry name" value="TonB-dependent receptor, plug domain"/>
    <property type="match status" value="1"/>
</dbReference>
<accession>A0ABT8L6N0</accession>
<keyword evidence="5 9" id="KW-0798">TonB box</keyword>
<keyword evidence="6 8" id="KW-0472">Membrane</keyword>
<dbReference type="NCBIfam" id="TIGR04056">
    <property type="entry name" value="OMP_RagA_SusC"/>
    <property type="match status" value="1"/>
</dbReference>
<dbReference type="InterPro" id="IPR037066">
    <property type="entry name" value="Plug_dom_sf"/>
</dbReference>
<dbReference type="Gene3D" id="2.40.170.20">
    <property type="entry name" value="TonB-dependent receptor, beta-barrel domain"/>
    <property type="match status" value="1"/>
</dbReference>
<evidence type="ECO:0000256" key="8">
    <source>
        <dbReference type="PROSITE-ProRule" id="PRU01360"/>
    </source>
</evidence>
<dbReference type="NCBIfam" id="TIGR04057">
    <property type="entry name" value="SusC_RagA_signa"/>
    <property type="match status" value="1"/>
</dbReference>
<reference evidence="12" key="1">
    <citation type="submission" date="2023-06" db="EMBL/GenBank/DDBJ databases">
        <title>Genomic of Agaribacillus aureum.</title>
        <authorList>
            <person name="Wang G."/>
        </authorList>
    </citation>
    <scope>NUCLEOTIDE SEQUENCE</scope>
    <source>
        <strain evidence="12">BMA12</strain>
    </source>
</reference>
<comment type="subcellular location">
    <subcellularLocation>
        <location evidence="1 8">Cell outer membrane</location>
        <topology evidence="1 8">Multi-pass membrane protein</topology>
    </subcellularLocation>
</comment>
<evidence type="ECO:0000256" key="9">
    <source>
        <dbReference type="RuleBase" id="RU003357"/>
    </source>
</evidence>
<evidence type="ECO:0000256" key="7">
    <source>
        <dbReference type="ARBA" id="ARBA00023237"/>
    </source>
</evidence>
<dbReference type="Pfam" id="PF00593">
    <property type="entry name" value="TonB_dep_Rec_b-barrel"/>
    <property type="match status" value="1"/>
</dbReference>
<keyword evidence="2 8" id="KW-0813">Transport</keyword>
<dbReference type="RefSeq" id="WP_346758742.1">
    <property type="nucleotide sequence ID" value="NZ_JAUJEB010000003.1"/>
</dbReference>
<dbReference type="InterPro" id="IPR012910">
    <property type="entry name" value="Plug_dom"/>
</dbReference>
<dbReference type="InterPro" id="IPR039426">
    <property type="entry name" value="TonB-dep_rcpt-like"/>
</dbReference>
<dbReference type="InterPro" id="IPR036942">
    <property type="entry name" value="Beta-barrel_TonB_sf"/>
</dbReference>